<evidence type="ECO:0000256" key="5">
    <source>
        <dbReference type="ARBA" id="ARBA00022989"/>
    </source>
</evidence>
<feature type="compositionally biased region" description="Low complexity" evidence="9">
    <location>
        <begin position="29"/>
        <end position="57"/>
    </location>
</feature>
<dbReference type="OrthoDB" id="200948at2759"/>
<dbReference type="AlphaFoldDB" id="A0A5C3E567"/>
<evidence type="ECO:0000256" key="8">
    <source>
        <dbReference type="ARBA" id="ARBA00023136"/>
    </source>
</evidence>
<dbReference type="SMART" id="SM01269">
    <property type="entry name" value="Lipid_DES"/>
    <property type="match status" value="1"/>
</dbReference>
<feature type="domain" description="Sphingolipid delta4-desaturase N-terminal" evidence="11">
    <location>
        <begin position="169"/>
        <end position="207"/>
    </location>
</feature>
<evidence type="ECO:0000313" key="13">
    <source>
        <dbReference type="Proteomes" id="UP000324022"/>
    </source>
</evidence>
<gene>
    <name evidence="12" type="ORF">UTRI_03189</name>
</gene>
<dbReference type="Proteomes" id="UP000324022">
    <property type="component" value="Unassembled WGS sequence"/>
</dbReference>
<dbReference type="PANTHER" id="PTHR12879">
    <property type="entry name" value="SPHINGOLIPID DELTA 4 DESATURASE/C-4 HYDROXYLASE PROTEIN DES2"/>
    <property type="match status" value="1"/>
</dbReference>
<evidence type="ECO:0000259" key="11">
    <source>
        <dbReference type="SMART" id="SM01269"/>
    </source>
</evidence>
<keyword evidence="7" id="KW-0443">Lipid metabolism</keyword>
<feature type="transmembrane region" description="Helical" evidence="10">
    <location>
        <begin position="274"/>
        <end position="291"/>
    </location>
</feature>
<dbReference type="GO" id="GO:0046513">
    <property type="term" value="P:ceramide biosynthetic process"/>
    <property type="evidence" value="ECO:0007669"/>
    <property type="project" value="TreeGrafter"/>
</dbReference>
<accession>A0A5C3E567</accession>
<evidence type="ECO:0000256" key="1">
    <source>
        <dbReference type="ARBA" id="ARBA00004141"/>
    </source>
</evidence>
<sequence length="498" mass="55397">MLSALTARAGRVMNSTIHVDWSLYGGAESTSPPSSSSSSSSSSHSATFASSPSPSSPGTKRPPLRSEDSTFSYISSSSSSTRNSRSSSPNFSSLGDSSTSFTSDDSDAADEDEPKKLATTQQDELDDAPLPQVSRTEPSHTILSSSNIKRSANAADGRAWLPNIVPVDTQSQDFLWMHTEEPHRSRRMAILKAHPEVKRLMGYEPLTKYVSFGVLALQLSLAIYLSKYTSLHPFSWQFLLIAYAIGGTANQNTFLAIHEITHNLAFRGLRANRLWAILVNASIGVPYAMAFKPYHLEHHKYLGEDGTDTDLPTKFESIVLKNVLGKAFFATFQIFFYALRPGFVRAQKPTVWHGLNLAFILSFDSALVYFCGWNALLYLLLSSFFAGSLHPCAAHFIAEHYMFAGIQQETWSYYGPLNILAYNVGYHNEHHDFPSVPWTRLPELRKMAPEFYDCLPQHTSWPMVTVRFILGEDSGLWARVKRVNRDAIRAGIKSGKTE</sequence>
<comment type="subcellular location">
    <subcellularLocation>
        <location evidence="1">Membrane</location>
        <topology evidence="1">Multi-pass membrane protein</topology>
    </subcellularLocation>
</comment>
<keyword evidence="4 10" id="KW-0812">Transmembrane</keyword>
<organism evidence="12 13">
    <name type="scientific">Ustilago trichophora</name>
    <dbReference type="NCBI Taxonomy" id="86804"/>
    <lineage>
        <taxon>Eukaryota</taxon>
        <taxon>Fungi</taxon>
        <taxon>Dikarya</taxon>
        <taxon>Basidiomycota</taxon>
        <taxon>Ustilaginomycotina</taxon>
        <taxon>Ustilaginomycetes</taxon>
        <taxon>Ustilaginales</taxon>
        <taxon>Ustilaginaceae</taxon>
        <taxon>Ustilago</taxon>
    </lineage>
</organism>
<keyword evidence="8 10" id="KW-0472">Membrane</keyword>
<evidence type="ECO:0000256" key="3">
    <source>
        <dbReference type="ARBA" id="ARBA00012021"/>
    </source>
</evidence>
<keyword evidence="5 10" id="KW-1133">Transmembrane helix</keyword>
<evidence type="ECO:0000256" key="10">
    <source>
        <dbReference type="SAM" id="Phobius"/>
    </source>
</evidence>
<dbReference type="InterPro" id="IPR005804">
    <property type="entry name" value="FA_desaturase_dom"/>
</dbReference>
<feature type="transmembrane region" description="Helical" evidence="10">
    <location>
        <begin position="209"/>
        <end position="228"/>
    </location>
</feature>
<evidence type="ECO:0000256" key="4">
    <source>
        <dbReference type="ARBA" id="ARBA00022692"/>
    </source>
</evidence>
<reference evidence="12 13" key="1">
    <citation type="submission" date="2018-03" db="EMBL/GenBank/DDBJ databases">
        <authorList>
            <person name="Guldener U."/>
        </authorList>
    </citation>
    <scope>NUCLEOTIDE SEQUENCE [LARGE SCALE GENOMIC DNA]</scope>
    <source>
        <strain evidence="12 13">NBRC100155</strain>
    </source>
</reference>
<feature type="compositionally biased region" description="Polar residues" evidence="9">
    <location>
        <begin position="133"/>
        <end position="148"/>
    </location>
</feature>
<keyword evidence="13" id="KW-1185">Reference proteome</keyword>
<dbReference type="EMBL" id="OOIN01000012">
    <property type="protein sequence ID" value="SPO25824.1"/>
    <property type="molecule type" value="Genomic_DNA"/>
</dbReference>
<dbReference type="GO" id="GO:0016020">
    <property type="term" value="C:membrane"/>
    <property type="evidence" value="ECO:0007669"/>
    <property type="project" value="UniProtKB-SubCell"/>
</dbReference>
<protein>
    <recommendedName>
        <fullName evidence="3">sphingolipid 4-desaturase</fullName>
        <ecNumber evidence="3">1.14.19.17</ecNumber>
    </recommendedName>
</protein>
<evidence type="ECO:0000256" key="6">
    <source>
        <dbReference type="ARBA" id="ARBA00023002"/>
    </source>
</evidence>
<name>A0A5C3E567_9BASI</name>
<dbReference type="CDD" id="cd03508">
    <property type="entry name" value="Delta4-sphingolipid-FADS-like"/>
    <property type="match status" value="1"/>
</dbReference>
<evidence type="ECO:0000256" key="7">
    <source>
        <dbReference type="ARBA" id="ARBA00023098"/>
    </source>
</evidence>
<feature type="transmembrane region" description="Helical" evidence="10">
    <location>
        <begin position="351"/>
        <end position="370"/>
    </location>
</feature>
<proteinExistence type="inferred from homology"/>
<feature type="transmembrane region" description="Helical" evidence="10">
    <location>
        <begin position="318"/>
        <end position="339"/>
    </location>
</feature>
<evidence type="ECO:0000256" key="9">
    <source>
        <dbReference type="SAM" id="MobiDB-lite"/>
    </source>
</evidence>
<evidence type="ECO:0000313" key="12">
    <source>
        <dbReference type="EMBL" id="SPO25824.1"/>
    </source>
</evidence>
<evidence type="ECO:0000256" key="2">
    <source>
        <dbReference type="ARBA" id="ARBA00006146"/>
    </source>
</evidence>
<dbReference type="InterPro" id="IPR013866">
    <property type="entry name" value="Sphingolipid_d4-desaturase_N"/>
</dbReference>
<dbReference type="Pfam" id="PF08557">
    <property type="entry name" value="Lipid_DES"/>
    <property type="match status" value="1"/>
</dbReference>
<dbReference type="PANTHER" id="PTHR12879:SF8">
    <property type="entry name" value="SPHINGOLIPID DELTA(4)-DESATURASE DES1"/>
    <property type="match status" value="1"/>
</dbReference>
<dbReference type="InterPro" id="IPR011388">
    <property type="entry name" value="DES1/DES2"/>
</dbReference>
<dbReference type="EC" id="1.14.19.17" evidence="3"/>
<dbReference type="Pfam" id="PF00487">
    <property type="entry name" value="FA_desaturase"/>
    <property type="match status" value="1"/>
</dbReference>
<feature type="compositionally biased region" description="Low complexity" evidence="9">
    <location>
        <begin position="69"/>
        <end position="103"/>
    </location>
</feature>
<comment type="similarity">
    <text evidence="2">Belongs to the fatty acid desaturase type 1 family. DEGS subfamily.</text>
</comment>
<feature type="transmembrane region" description="Helical" evidence="10">
    <location>
        <begin position="234"/>
        <end position="253"/>
    </location>
</feature>
<dbReference type="GO" id="GO:0042284">
    <property type="term" value="F:sphingolipid delta-4 desaturase activity"/>
    <property type="evidence" value="ECO:0007669"/>
    <property type="project" value="UniProtKB-EC"/>
</dbReference>
<keyword evidence="6" id="KW-0560">Oxidoreductase</keyword>
<feature type="region of interest" description="Disordered" evidence="9">
    <location>
        <begin position="26"/>
        <end position="148"/>
    </location>
</feature>